<evidence type="ECO:0000259" key="7">
    <source>
        <dbReference type="SMART" id="SM00382"/>
    </source>
</evidence>
<dbReference type="GO" id="GO:0043531">
    <property type="term" value="F:ADP binding"/>
    <property type="evidence" value="ECO:0007669"/>
    <property type="project" value="InterPro"/>
</dbReference>
<reference evidence="8 9" key="1">
    <citation type="journal article" date="2019" name="Sci. Rep.">
        <title>A high-quality genome of Eragrostis curvula grass provides insights into Poaceae evolution and supports new strategies to enhance forage quality.</title>
        <authorList>
            <person name="Carballo J."/>
            <person name="Santos B.A.C.M."/>
            <person name="Zappacosta D."/>
            <person name="Garbus I."/>
            <person name="Selva J.P."/>
            <person name="Gallo C.A."/>
            <person name="Diaz A."/>
            <person name="Albertini E."/>
            <person name="Caccamo M."/>
            <person name="Echenique V."/>
        </authorList>
    </citation>
    <scope>NUCLEOTIDE SEQUENCE [LARGE SCALE GENOMIC DNA]</scope>
    <source>
        <strain evidence="9">cv. Victoria</strain>
        <tissue evidence="8">Leaf</tissue>
    </source>
</reference>
<evidence type="ECO:0000313" key="9">
    <source>
        <dbReference type="Proteomes" id="UP000324897"/>
    </source>
</evidence>
<dbReference type="GO" id="GO:0042742">
    <property type="term" value="P:defense response to bacterium"/>
    <property type="evidence" value="ECO:0007669"/>
    <property type="project" value="UniProtKB-ARBA"/>
</dbReference>
<proteinExistence type="inferred from homology"/>
<dbReference type="Gene3D" id="3.80.10.10">
    <property type="entry name" value="Ribonuclease Inhibitor"/>
    <property type="match status" value="1"/>
</dbReference>
<dbReference type="InterPro" id="IPR003591">
    <property type="entry name" value="Leu-rich_rpt_typical-subtyp"/>
</dbReference>
<dbReference type="PRINTS" id="PR00364">
    <property type="entry name" value="DISEASERSIST"/>
</dbReference>
<keyword evidence="4" id="KW-0611">Plant defense</keyword>
<dbReference type="SMART" id="SM00382">
    <property type="entry name" value="AAA"/>
    <property type="match status" value="1"/>
</dbReference>
<dbReference type="Gene3D" id="1.10.10.10">
    <property type="entry name" value="Winged helix-like DNA-binding domain superfamily/Winged helix DNA-binding domain"/>
    <property type="match status" value="1"/>
</dbReference>
<feature type="domain" description="AAA+ ATPase" evidence="7">
    <location>
        <begin position="165"/>
        <end position="317"/>
    </location>
</feature>
<dbReference type="Gene3D" id="3.40.50.300">
    <property type="entry name" value="P-loop containing nucleotide triphosphate hydrolases"/>
    <property type="match status" value="1"/>
</dbReference>
<keyword evidence="9" id="KW-1185">Reference proteome</keyword>
<sequence length="913" mass="103542">MADAISAACARVLDAAAREFNPFLHLKSNRANLDKARDSLRAIEAYVRMRVAAEEDKLNVCDHQVQDWLNHVGNLQLDRIDEDYGRLMEYSFLQQWTVHASSRAGIGKRVVNALEEVNKLTGEGLQFRNFGFKPPPGIVEDLRSIETIGLESMLNQLHDLHEKPDSNIIGVWGQGGIGKTTLLQAFNNGLKKARDYQVVIFIDISNSETLNTVDIQKTISGRLNLPWNDAETVDKRAKFLVRALARKRFIVLLDDVRKKFQLEDVGIPTPDTKTQSKLILTSRSKQVCFQMGAQKSLIEMQALDIDAARKLFLSKLSNEASAAVNSYNLFSEHAMEIVRRCGGLPLALNVIGTAMAGLVEPREWISALDAIKENMDNIDGADEMFARLKYSYDVLTPSQQQCFLYCTLFPEYGSISKEQLVDYWLAEGLLLNDCDKGHQIIRSLISVCLLQTSSSMSSKVKMHHVIRHLGLWLVNKTDQSFLVQPGMALDDAPSSEDWKEATRISIMSNDIKELSFSPKCKKLTTLLIQNNPNLNKLSWEFFKFMSSLKVLDLSHTAITSLPECESLVALQHLNLSYTHIVRLPERLWLLKELRHLDLSFTAALEDTLNNCSKLLKLKVLNLFRSHYGIRNVDDLNLDSLKALLFLGITIYSEDVLKKLNRTSPLAKSTYRLNLKYCGEMQSIKISDLNHMVHLEELCIESCYDLNTPVDDAKRTTSCLQFLTLSVLPSLEDVIVVPMPHHFQYIRKLTISGCPKLLNITWALRLEMLERIVVSHCDEMLQIVKEDGSDEEPGAQILKTQDRPSEEQGDFDGQSVCKSESTSGANQTGFPKLRSIVLTDVKKLMIICKPRCFPSLETIRVEDWPSLRNIPLSSTCKNEKLKQECGSIEWWEKLQWEDMEEAAHMKSKKYFIPI</sequence>
<name>A0A5J9TX55_9POAL</name>
<feature type="non-terminal residue" evidence="8">
    <location>
        <position position="1"/>
    </location>
</feature>
<dbReference type="PANTHER" id="PTHR33463:SF204">
    <property type="entry name" value="NB-ARC DOMAIN-CONTAINING PROTEIN"/>
    <property type="match status" value="1"/>
</dbReference>
<dbReference type="PANTHER" id="PTHR33463">
    <property type="entry name" value="NB-ARC DOMAIN-CONTAINING PROTEIN-RELATED"/>
    <property type="match status" value="1"/>
</dbReference>
<dbReference type="OrthoDB" id="664960at2759"/>
<evidence type="ECO:0000256" key="3">
    <source>
        <dbReference type="ARBA" id="ARBA00022737"/>
    </source>
</evidence>
<dbReference type="FunFam" id="3.40.50.300:FF:001091">
    <property type="entry name" value="Probable disease resistance protein At1g61300"/>
    <property type="match status" value="1"/>
</dbReference>
<dbReference type="InterPro" id="IPR032675">
    <property type="entry name" value="LRR_dom_sf"/>
</dbReference>
<dbReference type="InterPro" id="IPR050905">
    <property type="entry name" value="Plant_NBS-LRR"/>
</dbReference>
<dbReference type="SMART" id="SM00369">
    <property type="entry name" value="LRR_TYP"/>
    <property type="match status" value="2"/>
</dbReference>
<dbReference type="Proteomes" id="UP000324897">
    <property type="component" value="Unassembled WGS sequence"/>
</dbReference>
<dbReference type="InterPro" id="IPR002182">
    <property type="entry name" value="NB-ARC"/>
</dbReference>
<evidence type="ECO:0000256" key="6">
    <source>
        <dbReference type="SAM" id="MobiDB-lite"/>
    </source>
</evidence>
<keyword evidence="5" id="KW-0067">ATP-binding</keyword>
<evidence type="ECO:0000256" key="2">
    <source>
        <dbReference type="ARBA" id="ARBA00022614"/>
    </source>
</evidence>
<dbReference type="GO" id="GO:0009626">
    <property type="term" value="P:plant-type hypersensitive response"/>
    <property type="evidence" value="ECO:0007669"/>
    <property type="project" value="UniProtKB-ARBA"/>
</dbReference>
<dbReference type="InterPro" id="IPR003593">
    <property type="entry name" value="AAA+_ATPase"/>
</dbReference>
<dbReference type="PROSITE" id="PS51450">
    <property type="entry name" value="LRR"/>
    <property type="match status" value="1"/>
</dbReference>
<dbReference type="SUPFAM" id="SSF52058">
    <property type="entry name" value="L domain-like"/>
    <property type="match status" value="1"/>
</dbReference>
<keyword evidence="2" id="KW-0433">Leucine-rich repeat</keyword>
<organism evidence="8 9">
    <name type="scientific">Eragrostis curvula</name>
    <name type="common">weeping love grass</name>
    <dbReference type="NCBI Taxonomy" id="38414"/>
    <lineage>
        <taxon>Eukaryota</taxon>
        <taxon>Viridiplantae</taxon>
        <taxon>Streptophyta</taxon>
        <taxon>Embryophyta</taxon>
        <taxon>Tracheophyta</taxon>
        <taxon>Spermatophyta</taxon>
        <taxon>Magnoliopsida</taxon>
        <taxon>Liliopsida</taxon>
        <taxon>Poales</taxon>
        <taxon>Poaceae</taxon>
        <taxon>PACMAD clade</taxon>
        <taxon>Chloridoideae</taxon>
        <taxon>Eragrostideae</taxon>
        <taxon>Eragrostidinae</taxon>
        <taxon>Eragrostis</taxon>
    </lineage>
</organism>
<evidence type="ECO:0000256" key="5">
    <source>
        <dbReference type="ARBA" id="ARBA00022840"/>
    </source>
</evidence>
<dbReference type="FunFam" id="1.10.10.10:FF:000322">
    <property type="entry name" value="Probable disease resistance protein At1g63360"/>
    <property type="match status" value="1"/>
</dbReference>
<dbReference type="GO" id="GO:0002758">
    <property type="term" value="P:innate immune response-activating signaling pathway"/>
    <property type="evidence" value="ECO:0007669"/>
    <property type="project" value="UniProtKB-ARBA"/>
</dbReference>
<dbReference type="Pfam" id="PF13855">
    <property type="entry name" value="LRR_8"/>
    <property type="match status" value="1"/>
</dbReference>
<dbReference type="InterPro" id="IPR001611">
    <property type="entry name" value="Leu-rich_rpt"/>
</dbReference>
<dbReference type="Pfam" id="PF23559">
    <property type="entry name" value="WHD_DRP"/>
    <property type="match status" value="1"/>
</dbReference>
<feature type="region of interest" description="Disordered" evidence="6">
    <location>
        <begin position="791"/>
        <end position="826"/>
    </location>
</feature>
<evidence type="ECO:0000256" key="4">
    <source>
        <dbReference type="ARBA" id="ARBA00022821"/>
    </source>
</evidence>
<keyword evidence="3" id="KW-0677">Repeat</keyword>
<dbReference type="AlphaFoldDB" id="A0A5J9TX55"/>
<dbReference type="InterPro" id="IPR042197">
    <property type="entry name" value="Apaf_helical"/>
</dbReference>
<dbReference type="Pfam" id="PF00931">
    <property type="entry name" value="NB-ARC"/>
    <property type="match status" value="1"/>
</dbReference>
<dbReference type="InterPro" id="IPR058922">
    <property type="entry name" value="WHD_DRP"/>
</dbReference>
<evidence type="ECO:0000313" key="8">
    <source>
        <dbReference type="EMBL" id="TVU15251.1"/>
    </source>
</evidence>
<dbReference type="Gene3D" id="1.10.8.430">
    <property type="entry name" value="Helical domain of apoptotic protease-activating factors"/>
    <property type="match status" value="1"/>
</dbReference>
<comment type="similarity">
    <text evidence="1">Belongs to the disease resistance NB-LRR family.</text>
</comment>
<dbReference type="InterPro" id="IPR027417">
    <property type="entry name" value="P-loop_NTPase"/>
</dbReference>
<accession>A0A5J9TX55</accession>
<evidence type="ECO:0000256" key="1">
    <source>
        <dbReference type="ARBA" id="ARBA00008894"/>
    </source>
</evidence>
<keyword evidence="5" id="KW-0547">Nucleotide-binding</keyword>
<protein>
    <recommendedName>
        <fullName evidence="7">AAA+ ATPase domain-containing protein</fullName>
    </recommendedName>
</protein>
<feature type="compositionally biased region" description="Polar residues" evidence="6">
    <location>
        <begin position="815"/>
        <end position="826"/>
    </location>
</feature>
<dbReference type="GO" id="GO:0005524">
    <property type="term" value="F:ATP binding"/>
    <property type="evidence" value="ECO:0007669"/>
    <property type="project" value="UniProtKB-KW"/>
</dbReference>
<gene>
    <name evidence="8" type="ORF">EJB05_38761</name>
</gene>
<dbReference type="Gramene" id="TVU15251">
    <property type="protein sequence ID" value="TVU15251"/>
    <property type="gene ID" value="EJB05_38761"/>
</dbReference>
<comment type="caution">
    <text evidence="8">The sequence shown here is derived from an EMBL/GenBank/DDBJ whole genome shotgun (WGS) entry which is preliminary data.</text>
</comment>
<dbReference type="EMBL" id="RWGY01000031">
    <property type="protein sequence ID" value="TVU15251.1"/>
    <property type="molecule type" value="Genomic_DNA"/>
</dbReference>
<dbReference type="SUPFAM" id="SSF52540">
    <property type="entry name" value="P-loop containing nucleoside triphosphate hydrolases"/>
    <property type="match status" value="1"/>
</dbReference>
<dbReference type="InterPro" id="IPR036388">
    <property type="entry name" value="WH-like_DNA-bd_sf"/>
</dbReference>